<dbReference type="RefSeq" id="WP_145722540.1">
    <property type="nucleotide sequence ID" value="NZ_BSPF01000069.1"/>
</dbReference>
<proteinExistence type="predicted"/>
<accession>A0A562MSF2</accession>
<dbReference type="AlphaFoldDB" id="A0A562MSF2"/>
<name>A0A562MSF2_9HYPH</name>
<protein>
    <submittedName>
        <fullName evidence="1">Uncharacterized protein DUF4868</fullName>
    </submittedName>
</protein>
<dbReference type="Proteomes" id="UP000317122">
    <property type="component" value="Unassembled WGS sequence"/>
</dbReference>
<organism evidence="1 2">
    <name type="scientific">Mesorhizobium tianshanense</name>
    <dbReference type="NCBI Taxonomy" id="39844"/>
    <lineage>
        <taxon>Bacteria</taxon>
        <taxon>Pseudomonadati</taxon>
        <taxon>Pseudomonadota</taxon>
        <taxon>Alphaproteobacteria</taxon>
        <taxon>Hyphomicrobiales</taxon>
        <taxon>Phyllobacteriaceae</taxon>
        <taxon>Mesorhizobium</taxon>
    </lineage>
</organism>
<evidence type="ECO:0000313" key="1">
    <source>
        <dbReference type="EMBL" id="TWI22789.1"/>
    </source>
</evidence>
<keyword evidence="2" id="KW-1185">Reference proteome</keyword>
<comment type="caution">
    <text evidence="1">The sequence shown here is derived from an EMBL/GenBank/DDBJ whole genome shotgun (WGS) entry which is preliminary data.</text>
</comment>
<dbReference type="OrthoDB" id="8899520at2"/>
<evidence type="ECO:0000313" key="2">
    <source>
        <dbReference type="Proteomes" id="UP000317122"/>
    </source>
</evidence>
<sequence>MPQNLFAACRNGAGQLVTKRVRLDANVQQAIEDIFADQEAEFRAGVTDEVPFDGSWTPDEDEFLTIDIPAEAQAFENTINANAVAVPDINTAAFAGEGIKALFTGRTVNGATTVLVQRFTSQQVLERRFALLQQGNAFRRLTEPAFTLDSGLACIVEDGMIKFKSQQKLRSIINMLDIYRAATDQEVQTFAGHASLAVADIAGFVDITNQISRKLIHAITNNGTLDTYTPTDIQTAAQETGLAIIVQNGKIVMPTAHGEIKALLQFLNESRYSGPLSGQAYVTNSQRLAS</sequence>
<reference evidence="1 2" key="1">
    <citation type="journal article" date="2015" name="Stand. Genomic Sci.">
        <title>Genomic Encyclopedia of Bacterial and Archaeal Type Strains, Phase III: the genomes of soil and plant-associated and newly described type strains.</title>
        <authorList>
            <person name="Whitman W.B."/>
            <person name="Woyke T."/>
            <person name="Klenk H.P."/>
            <person name="Zhou Y."/>
            <person name="Lilburn T.G."/>
            <person name="Beck B.J."/>
            <person name="De Vos P."/>
            <person name="Vandamme P."/>
            <person name="Eisen J.A."/>
            <person name="Garrity G."/>
            <person name="Hugenholtz P."/>
            <person name="Kyrpides N.C."/>
        </authorList>
    </citation>
    <scope>NUCLEOTIDE SEQUENCE [LARGE SCALE GENOMIC DNA]</scope>
    <source>
        <strain evidence="1 2">CGMCC 1.2546</strain>
    </source>
</reference>
<gene>
    <name evidence="1" type="ORF">IQ26_06593</name>
</gene>
<dbReference type="EMBL" id="VLKT01000064">
    <property type="protein sequence ID" value="TWI22789.1"/>
    <property type="molecule type" value="Genomic_DNA"/>
</dbReference>